<evidence type="ECO:0000256" key="1">
    <source>
        <dbReference type="SAM" id="MobiDB-lite"/>
    </source>
</evidence>
<protein>
    <submittedName>
        <fullName evidence="2">Uncharacterized protein</fullName>
    </submittedName>
</protein>
<name>A0ABV4SZU5_9ACTN</name>
<proteinExistence type="predicted"/>
<feature type="compositionally biased region" description="Basic and acidic residues" evidence="1">
    <location>
        <begin position="72"/>
        <end position="98"/>
    </location>
</feature>
<sequence length="114" mass="12819">MSGPTAETEATVSGHDWSIDTIVHALPSPDMRQQALRDIHLAPVGQVEQVIARWQAVAARWVQVEQPRIEEARAHHDATGRLPAEHEETAESADRFDAWRQQTKQLRQQQRGAA</sequence>
<dbReference type="Proteomes" id="UP001571476">
    <property type="component" value="Unassembled WGS sequence"/>
</dbReference>
<dbReference type="RefSeq" id="WP_372567538.1">
    <property type="nucleotide sequence ID" value="NZ_JBGOSP010000074.1"/>
</dbReference>
<keyword evidence="3" id="KW-1185">Reference proteome</keyword>
<reference evidence="2 3" key="1">
    <citation type="submission" date="2024-08" db="EMBL/GenBank/DDBJ databases">
        <title>Genome sequence of Streptomyces aureus CACIA-1.46HGO.</title>
        <authorList>
            <person name="Evangelista-Martinez Z."/>
        </authorList>
    </citation>
    <scope>NUCLEOTIDE SEQUENCE [LARGE SCALE GENOMIC DNA]</scope>
    <source>
        <strain evidence="2 3">CACIA-1.46HGO</strain>
    </source>
</reference>
<gene>
    <name evidence="2" type="ORF">ACEG43_48050</name>
</gene>
<evidence type="ECO:0000313" key="2">
    <source>
        <dbReference type="EMBL" id="MFA3843746.1"/>
    </source>
</evidence>
<feature type="compositionally biased region" description="Low complexity" evidence="1">
    <location>
        <begin position="100"/>
        <end position="114"/>
    </location>
</feature>
<dbReference type="EMBL" id="JBGOSP010000074">
    <property type="protein sequence ID" value="MFA3843746.1"/>
    <property type="molecule type" value="Genomic_DNA"/>
</dbReference>
<accession>A0ABV4SZU5</accession>
<feature type="region of interest" description="Disordered" evidence="1">
    <location>
        <begin position="72"/>
        <end position="114"/>
    </location>
</feature>
<comment type="caution">
    <text evidence="2">The sequence shown here is derived from an EMBL/GenBank/DDBJ whole genome shotgun (WGS) entry which is preliminary data.</text>
</comment>
<evidence type="ECO:0000313" key="3">
    <source>
        <dbReference type="Proteomes" id="UP001571476"/>
    </source>
</evidence>
<organism evidence="2 3">
    <name type="scientific">Streptomyces aureus</name>
    <dbReference type="NCBI Taxonomy" id="193461"/>
    <lineage>
        <taxon>Bacteria</taxon>
        <taxon>Bacillati</taxon>
        <taxon>Actinomycetota</taxon>
        <taxon>Actinomycetes</taxon>
        <taxon>Kitasatosporales</taxon>
        <taxon>Streptomycetaceae</taxon>
        <taxon>Streptomyces</taxon>
    </lineage>
</organism>